<dbReference type="STRING" id="1802397.A3J43_04380"/>
<dbReference type="EMBL" id="MGEF01000053">
    <property type="protein sequence ID" value="OGL77700.1"/>
    <property type="molecule type" value="Genomic_DNA"/>
</dbReference>
<evidence type="ECO:0000313" key="1">
    <source>
        <dbReference type="EMBL" id="OGL77700.1"/>
    </source>
</evidence>
<comment type="caution">
    <text evidence="1">The sequence shown here is derived from an EMBL/GenBank/DDBJ whole genome shotgun (WGS) entry which is preliminary data.</text>
</comment>
<dbReference type="Proteomes" id="UP000176604">
    <property type="component" value="Unassembled WGS sequence"/>
</dbReference>
<dbReference type="AlphaFoldDB" id="A0A1F7UHC5"/>
<organism evidence="1 2">
    <name type="scientific">Candidatus Uhrbacteria bacterium RIFCSPHIGHO2_12_FULL_54_23</name>
    <dbReference type="NCBI Taxonomy" id="1802397"/>
    <lineage>
        <taxon>Bacteria</taxon>
        <taxon>Candidatus Uhriibacteriota</taxon>
    </lineage>
</organism>
<proteinExistence type="predicted"/>
<gene>
    <name evidence="1" type="ORF">A3J43_04380</name>
</gene>
<evidence type="ECO:0000313" key="2">
    <source>
        <dbReference type="Proteomes" id="UP000176604"/>
    </source>
</evidence>
<accession>A0A1F7UHC5</accession>
<sequence>MKAEQSTIADFRQTDILTAKLDTHDLVFSSIKRGFSGLEQQIPRNATGMTHSRLERTQELVGVLKMADGLKAEMSDVAKKLYSSDELSENLVKKAGEVKGRLKAFEKKLEQFTENTSKFVIRLRQWAHEGRQHGMRESDIQEISLNASKIGAGCKAAVENVAAISRNWERNVMSAQKVFQDKTDEINRSSGIDT</sequence>
<protein>
    <submittedName>
        <fullName evidence="1">Uncharacterized protein</fullName>
    </submittedName>
</protein>
<reference evidence="1 2" key="1">
    <citation type="journal article" date="2016" name="Nat. Commun.">
        <title>Thousands of microbial genomes shed light on interconnected biogeochemical processes in an aquifer system.</title>
        <authorList>
            <person name="Anantharaman K."/>
            <person name="Brown C.T."/>
            <person name="Hug L.A."/>
            <person name="Sharon I."/>
            <person name="Castelle C.J."/>
            <person name="Probst A.J."/>
            <person name="Thomas B.C."/>
            <person name="Singh A."/>
            <person name="Wilkins M.J."/>
            <person name="Karaoz U."/>
            <person name="Brodie E.L."/>
            <person name="Williams K.H."/>
            <person name="Hubbard S.S."/>
            <person name="Banfield J.F."/>
        </authorList>
    </citation>
    <scope>NUCLEOTIDE SEQUENCE [LARGE SCALE GENOMIC DNA]</scope>
</reference>
<name>A0A1F7UHC5_9BACT</name>